<dbReference type="GO" id="GO:0002161">
    <property type="term" value="F:aminoacyl-tRNA deacylase activity"/>
    <property type="evidence" value="ECO:0007669"/>
    <property type="project" value="TreeGrafter"/>
</dbReference>
<dbReference type="EC" id="6.1.1.7" evidence="2"/>
<reference evidence="11 12" key="1">
    <citation type="journal article" date="2016" name="Nat. Commun.">
        <title>Thousands of microbial genomes shed light on interconnected biogeochemical processes in an aquifer system.</title>
        <authorList>
            <person name="Anantharaman K."/>
            <person name="Brown C.T."/>
            <person name="Hug L.A."/>
            <person name="Sharon I."/>
            <person name="Castelle C.J."/>
            <person name="Probst A.J."/>
            <person name="Thomas B.C."/>
            <person name="Singh A."/>
            <person name="Wilkins M.J."/>
            <person name="Karaoz U."/>
            <person name="Brodie E.L."/>
            <person name="Williams K.H."/>
            <person name="Hubbard S.S."/>
            <person name="Banfield J.F."/>
        </authorList>
    </citation>
    <scope>NUCLEOTIDE SEQUENCE [LARGE SCALE GENOMIC DNA]</scope>
</reference>
<dbReference type="SUPFAM" id="SSF101353">
    <property type="entry name" value="Putative anticodon-binding domain of alanyl-tRNA synthetase (AlaRS)"/>
    <property type="match status" value="1"/>
</dbReference>
<dbReference type="InterPro" id="IPR018163">
    <property type="entry name" value="Thr/Ala-tRNA-synth_IIc_edit"/>
</dbReference>
<dbReference type="PROSITE" id="PS50860">
    <property type="entry name" value="AA_TRNA_LIGASE_II_ALA"/>
    <property type="match status" value="1"/>
</dbReference>
<dbReference type="Pfam" id="PF07973">
    <property type="entry name" value="tRNA_SAD"/>
    <property type="match status" value="1"/>
</dbReference>
<dbReference type="FunFam" id="3.30.980.10:FF:000004">
    <property type="entry name" value="Alanine--tRNA ligase, cytoplasmic"/>
    <property type="match status" value="1"/>
</dbReference>
<evidence type="ECO:0000259" key="10">
    <source>
        <dbReference type="PROSITE" id="PS50860"/>
    </source>
</evidence>
<dbReference type="GO" id="GO:0005524">
    <property type="term" value="F:ATP binding"/>
    <property type="evidence" value="ECO:0007669"/>
    <property type="project" value="UniProtKB-KW"/>
</dbReference>
<name>A0A1F5SYC6_9BACT</name>
<dbReference type="GO" id="GO:0004813">
    <property type="term" value="F:alanine-tRNA ligase activity"/>
    <property type="evidence" value="ECO:0007669"/>
    <property type="project" value="UniProtKB-EC"/>
</dbReference>
<dbReference type="InterPro" id="IPR018164">
    <property type="entry name" value="Ala-tRNA-synth_IIc_N"/>
</dbReference>
<gene>
    <name evidence="11" type="ORF">A2478_04135</name>
</gene>
<dbReference type="GO" id="GO:0005829">
    <property type="term" value="C:cytosol"/>
    <property type="evidence" value="ECO:0007669"/>
    <property type="project" value="TreeGrafter"/>
</dbReference>
<evidence type="ECO:0000256" key="6">
    <source>
        <dbReference type="ARBA" id="ARBA00022840"/>
    </source>
</evidence>
<keyword evidence="4" id="KW-0436">Ligase</keyword>
<dbReference type="Gene3D" id="3.30.930.10">
    <property type="entry name" value="Bira Bifunctional Protein, Domain 2"/>
    <property type="match status" value="1"/>
</dbReference>
<keyword evidence="3" id="KW-0820">tRNA-binding</keyword>
<evidence type="ECO:0000313" key="11">
    <source>
        <dbReference type="EMBL" id="OGF31649.1"/>
    </source>
</evidence>
<dbReference type="InterPro" id="IPR050058">
    <property type="entry name" value="Ala-tRNA_ligase"/>
</dbReference>
<evidence type="ECO:0000256" key="9">
    <source>
        <dbReference type="ARBA" id="ARBA00023146"/>
    </source>
</evidence>
<comment type="similarity">
    <text evidence="1">Belongs to the class-II aminoacyl-tRNA synthetase family.</text>
</comment>
<dbReference type="InterPro" id="IPR002318">
    <property type="entry name" value="Ala-tRNA-lgiase_IIc"/>
</dbReference>
<keyword evidence="8" id="KW-0648">Protein biosynthesis</keyword>
<dbReference type="STRING" id="1798002.A2478_04135"/>
<evidence type="ECO:0000313" key="12">
    <source>
        <dbReference type="Proteomes" id="UP000179001"/>
    </source>
</evidence>
<dbReference type="Pfam" id="PF01411">
    <property type="entry name" value="tRNA-synt_2c"/>
    <property type="match status" value="1"/>
</dbReference>
<dbReference type="InterPro" id="IPR018162">
    <property type="entry name" value="Ala-tRNA-ligase_IIc_anticod-bd"/>
</dbReference>
<comment type="caution">
    <text evidence="11">The sequence shown here is derived from an EMBL/GenBank/DDBJ whole genome shotgun (WGS) entry which is preliminary data.</text>
</comment>
<dbReference type="PANTHER" id="PTHR11777">
    <property type="entry name" value="ALANYL-TRNA SYNTHETASE"/>
    <property type="match status" value="1"/>
</dbReference>
<keyword evidence="7" id="KW-0694">RNA-binding</keyword>
<dbReference type="SUPFAM" id="SSF55186">
    <property type="entry name" value="ThrRS/AlaRS common domain"/>
    <property type="match status" value="1"/>
</dbReference>
<dbReference type="InterPro" id="IPR012947">
    <property type="entry name" value="tRNA_SAD"/>
</dbReference>
<dbReference type="InterPro" id="IPR018165">
    <property type="entry name" value="Ala-tRNA-synth_IIc_core"/>
</dbReference>
<evidence type="ECO:0000256" key="4">
    <source>
        <dbReference type="ARBA" id="ARBA00022598"/>
    </source>
</evidence>
<evidence type="ECO:0000256" key="8">
    <source>
        <dbReference type="ARBA" id="ARBA00022917"/>
    </source>
</evidence>
<dbReference type="Gene3D" id="3.30.54.20">
    <property type="match status" value="1"/>
</dbReference>
<dbReference type="InterPro" id="IPR045864">
    <property type="entry name" value="aa-tRNA-synth_II/BPL/LPL"/>
</dbReference>
<evidence type="ECO:0000256" key="2">
    <source>
        <dbReference type="ARBA" id="ARBA00013168"/>
    </source>
</evidence>
<protein>
    <recommendedName>
        <fullName evidence="2">alanine--tRNA ligase</fullName>
        <ecNumber evidence="2">6.1.1.7</ecNumber>
    </recommendedName>
</protein>
<evidence type="ECO:0000256" key="5">
    <source>
        <dbReference type="ARBA" id="ARBA00022741"/>
    </source>
</evidence>
<dbReference type="CDD" id="cd00673">
    <property type="entry name" value="AlaRS_core"/>
    <property type="match status" value="1"/>
</dbReference>
<dbReference type="PANTHER" id="PTHR11777:SF9">
    <property type="entry name" value="ALANINE--TRNA LIGASE, CYTOPLASMIC"/>
    <property type="match status" value="1"/>
</dbReference>
<evidence type="ECO:0000256" key="7">
    <source>
        <dbReference type="ARBA" id="ARBA00022884"/>
    </source>
</evidence>
<sequence length="628" mass="71642">MFLSSKDIRNTYLNFFNSKEHTIISSASLIPQNDSTLLFTNSGMSPLVPYLLGEKHPGGSRLTNCQKSFRTEDIEDVGDNRHTTFFEMLGNWSLGDYFKNDQLNWWYELLIDKFKLDSKKLYQSVYVGDDSIEKDNDSIRIISNVFSKYGIIADEGPETTGKGDLGPGFEIDFNKYRIFAYRDKNWWQRGDAIGELGGPDSETFYDTGKKHNPKFGRHCHVNCDCGRFLEIGNSVFMQYQKTKKGWVPLANKNVDFGGGLERITMILQNKDNIFETDLFINVLKKIESLSGKKYRDNMSPFEIIADHLKAATFIMGDDKGITPSNVDQGYVVRRLIRRALRYGMQIGIAKESWTYDIAETIISDYSEIYPELDRNKNFILNSLNDEENKFIKTLEKGLIEVEKIYNNIINKGAEFTITGEQAFNIYQTYGFPIEMIHEEIKKRNGKIINEEDFQKFFKKHQDTSRTAAAGKFKGGLADHSIKTTALHTAAHLLLAALRKLLGDQVTQKGSNINAERLRYDFSYPSKLTPSELEQIENLVNDAIKKNLSISQEELTVNEAKKRNAIGVFDSKYGEKVKVYKIAKDSDVFSYEICGGPHLDYTGKMGKFKITKEESSSAGVRRIKAILIK</sequence>
<keyword evidence="5" id="KW-0547">Nucleotide-binding</keyword>
<proteinExistence type="inferred from homology"/>
<organism evidence="11 12">
    <name type="scientific">Candidatus Falkowbacteria bacterium RIFOXYC2_FULL_36_12</name>
    <dbReference type="NCBI Taxonomy" id="1798002"/>
    <lineage>
        <taxon>Bacteria</taxon>
        <taxon>Candidatus Falkowiibacteriota</taxon>
    </lineage>
</organism>
<evidence type="ECO:0000256" key="3">
    <source>
        <dbReference type="ARBA" id="ARBA00022555"/>
    </source>
</evidence>
<keyword evidence="9" id="KW-0030">Aminoacyl-tRNA synthetase</keyword>
<keyword evidence="6" id="KW-0067">ATP-binding</keyword>
<dbReference type="Gene3D" id="3.30.980.10">
    <property type="entry name" value="Threonyl-trna Synthetase, Chain A, domain 2"/>
    <property type="match status" value="1"/>
</dbReference>
<dbReference type="SMART" id="SM00863">
    <property type="entry name" value="tRNA_SAD"/>
    <property type="match status" value="1"/>
</dbReference>
<dbReference type="GO" id="GO:0006419">
    <property type="term" value="P:alanyl-tRNA aminoacylation"/>
    <property type="evidence" value="ECO:0007669"/>
    <property type="project" value="InterPro"/>
</dbReference>
<dbReference type="AlphaFoldDB" id="A0A1F5SYC6"/>
<dbReference type="PRINTS" id="PR00980">
    <property type="entry name" value="TRNASYNTHALA"/>
</dbReference>
<dbReference type="Proteomes" id="UP000179001">
    <property type="component" value="Unassembled WGS sequence"/>
</dbReference>
<dbReference type="EMBL" id="MFGJ01000007">
    <property type="protein sequence ID" value="OGF31649.1"/>
    <property type="molecule type" value="Genomic_DNA"/>
</dbReference>
<accession>A0A1F5SYC6</accession>
<evidence type="ECO:0000256" key="1">
    <source>
        <dbReference type="ARBA" id="ARBA00008226"/>
    </source>
</evidence>
<dbReference type="GO" id="GO:0000049">
    <property type="term" value="F:tRNA binding"/>
    <property type="evidence" value="ECO:0007669"/>
    <property type="project" value="UniProtKB-KW"/>
</dbReference>
<dbReference type="SUPFAM" id="SSF55681">
    <property type="entry name" value="Class II aaRS and biotin synthetases"/>
    <property type="match status" value="2"/>
</dbReference>
<feature type="domain" description="Alanyl-transfer RNA synthetases family profile" evidence="10">
    <location>
        <begin position="3"/>
        <end position="628"/>
    </location>
</feature>